<sequence>MYKNQIVRCDRRKLCRAGTGNKRERQQQEGSCALKLAEEGTKVDNLHRDGEEFGSPDWT</sequence>
<accession>A0A653KWS0</accession>
<reference evidence="1 2" key="1">
    <citation type="submission" date="2019-10" db="EMBL/GenBank/DDBJ databases">
        <authorList>
            <person name="Karimi E."/>
        </authorList>
    </citation>
    <scope>NUCLEOTIDE SEQUENCE [LARGE SCALE GENOMIC DNA]</scope>
    <source>
        <strain evidence="1">Aeromonas sp. 8C</strain>
    </source>
</reference>
<dbReference type="Proteomes" id="UP000439123">
    <property type="component" value="Unassembled WGS sequence"/>
</dbReference>
<evidence type="ECO:0000313" key="2">
    <source>
        <dbReference type="Proteomes" id="UP000439123"/>
    </source>
</evidence>
<evidence type="ECO:0000313" key="1">
    <source>
        <dbReference type="EMBL" id="VXA83883.1"/>
    </source>
</evidence>
<gene>
    <name evidence="1" type="ORF">AERO8C_160036</name>
</gene>
<proteinExistence type="predicted"/>
<protein>
    <submittedName>
        <fullName evidence="1">Uncharacterized protein</fullName>
    </submittedName>
</protein>
<dbReference type="EMBL" id="CABWLC010000008">
    <property type="protein sequence ID" value="VXA83883.1"/>
    <property type="molecule type" value="Genomic_DNA"/>
</dbReference>
<name>A0A653KWS0_AERVE</name>
<dbReference type="AlphaFoldDB" id="A0A653KWS0"/>
<organism evidence="1 2">
    <name type="scientific">Aeromonas veronii</name>
    <dbReference type="NCBI Taxonomy" id="654"/>
    <lineage>
        <taxon>Bacteria</taxon>
        <taxon>Pseudomonadati</taxon>
        <taxon>Pseudomonadota</taxon>
        <taxon>Gammaproteobacteria</taxon>
        <taxon>Aeromonadales</taxon>
        <taxon>Aeromonadaceae</taxon>
        <taxon>Aeromonas</taxon>
    </lineage>
</organism>